<name>A0A8X6XJY2_9ARAC</name>
<evidence type="ECO:0000313" key="2">
    <source>
        <dbReference type="EMBL" id="GFY54609.1"/>
    </source>
</evidence>
<dbReference type="PROSITE" id="PS00028">
    <property type="entry name" value="ZINC_FINGER_C2H2_1"/>
    <property type="match status" value="1"/>
</dbReference>
<gene>
    <name evidence="2" type="ORF">TNIN_228731</name>
</gene>
<dbReference type="AlphaFoldDB" id="A0A8X6XJY2"/>
<dbReference type="InterPro" id="IPR013087">
    <property type="entry name" value="Znf_C2H2_type"/>
</dbReference>
<proteinExistence type="predicted"/>
<evidence type="ECO:0000313" key="3">
    <source>
        <dbReference type="Proteomes" id="UP000886998"/>
    </source>
</evidence>
<organism evidence="2 3">
    <name type="scientific">Trichonephila inaurata madagascariensis</name>
    <dbReference type="NCBI Taxonomy" id="2747483"/>
    <lineage>
        <taxon>Eukaryota</taxon>
        <taxon>Metazoa</taxon>
        <taxon>Ecdysozoa</taxon>
        <taxon>Arthropoda</taxon>
        <taxon>Chelicerata</taxon>
        <taxon>Arachnida</taxon>
        <taxon>Araneae</taxon>
        <taxon>Araneomorphae</taxon>
        <taxon>Entelegynae</taxon>
        <taxon>Araneoidea</taxon>
        <taxon>Nephilidae</taxon>
        <taxon>Trichonephila</taxon>
        <taxon>Trichonephila inaurata</taxon>
    </lineage>
</organism>
<dbReference type="Proteomes" id="UP000886998">
    <property type="component" value="Unassembled WGS sequence"/>
</dbReference>
<keyword evidence="3" id="KW-1185">Reference proteome</keyword>
<accession>A0A8X6XJY2</accession>
<comment type="caution">
    <text evidence="2">The sequence shown here is derived from an EMBL/GenBank/DDBJ whole genome shotgun (WGS) entry which is preliminary data.</text>
</comment>
<dbReference type="OrthoDB" id="10430274at2759"/>
<protein>
    <recommendedName>
        <fullName evidence="1">C2H2-type domain-containing protein</fullName>
    </recommendedName>
</protein>
<feature type="domain" description="C2H2-type" evidence="1">
    <location>
        <begin position="40"/>
        <end position="60"/>
    </location>
</feature>
<dbReference type="Gene3D" id="3.30.160.60">
    <property type="entry name" value="Classic Zinc Finger"/>
    <property type="match status" value="1"/>
</dbReference>
<reference evidence="2" key="1">
    <citation type="submission" date="2020-08" db="EMBL/GenBank/DDBJ databases">
        <title>Multicomponent nature underlies the extraordinary mechanical properties of spider dragline silk.</title>
        <authorList>
            <person name="Kono N."/>
            <person name="Nakamura H."/>
            <person name="Mori M."/>
            <person name="Yoshida Y."/>
            <person name="Ohtoshi R."/>
            <person name="Malay A.D."/>
            <person name="Moran D.A.P."/>
            <person name="Tomita M."/>
            <person name="Numata K."/>
            <person name="Arakawa K."/>
        </authorList>
    </citation>
    <scope>NUCLEOTIDE SEQUENCE</scope>
</reference>
<dbReference type="EMBL" id="BMAV01009960">
    <property type="protein sequence ID" value="GFY54609.1"/>
    <property type="molecule type" value="Genomic_DNA"/>
</dbReference>
<sequence length="126" mass="14814">MSAERSGGSTEYGCDTCHRTFQFRRHYLMQVHKETFSHNCFQCAAAFNSSLEFLDHFKNHVQDLDLNSMYCSESFSSRDTLRLHQNNRKRKNLLFAKWTRGNLTPKDPNMYCYMGLKDLLILECAI</sequence>
<evidence type="ECO:0000259" key="1">
    <source>
        <dbReference type="PROSITE" id="PS00028"/>
    </source>
</evidence>